<dbReference type="EMBL" id="PVLR01000056">
    <property type="protein sequence ID" value="PRD67531.1"/>
    <property type="molecule type" value="Genomic_DNA"/>
</dbReference>
<comment type="caution">
    <text evidence="3">The sequence shown here is derived from an EMBL/GenBank/DDBJ whole genome shotgun (WGS) entry which is preliminary data.</text>
</comment>
<gene>
    <name evidence="3" type="ORF">C6P61_15935</name>
</gene>
<dbReference type="InterPro" id="IPR042100">
    <property type="entry name" value="Bug_dom1"/>
</dbReference>
<accession>A0A2S9KAS3</accession>
<sequence>MITRKIFTALTAAMLLGSALSVQAQSDPPIKFLVGFPPGGSTDTMARLLADKMSTVLKHTIIVENKPGAGGRIAAQALKGAASDGLTYMIAPNATPVFQTLLYPTAVLRYDMLTDFTPVGMIASYPLVLAVKAQAGLKTAKDYVAWVKANPNHTTFGSAGAGGHTHFTGVQLGTIIGTSLQVVPYRGNGPLVSDLLGGQVPAGIMTAGDILPHQKAGKVNLLGVFGAKRSPLLPEVPTFIEQGIKVDAGDAWTGMWAPAKTPRPMLERVQNALKYALDLPEVRDTLINKATLSPDFRPAAEMDQIQRQELAYWGPVIKATGFTPEQ</sequence>
<dbReference type="PANTHER" id="PTHR42928:SF5">
    <property type="entry name" value="BLR1237 PROTEIN"/>
    <property type="match status" value="1"/>
</dbReference>
<dbReference type="OrthoDB" id="8686127at2"/>
<proteinExistence type="inferred from homology"/>
<dbReference type="Pfam" id="PF03401">
    <property type="entry name" value="TctC"/>
    <property type="match status" value="1"/>
</dbReference>
<evidence type="ECO:0000256" key="1">
    <source>
        <dbReference type="ARBA" id="ARBA00006987"/>
    </source>
</evidence>
<dbReference type="SUPFAM" id="SSF53850">
    <property type="entry name" value="Periplasmic binding protein-like II"/>
    <property type="match status" value="1"/>
</dbReference>
<dbReference type="Gene3D" id="3.40.190.150">
    <property type="entry name" value="Bordetella uptake gene, domain 1"/>
    <property type="match status" value="1"/>
</dbReference>
<reference evidence="3 4" key="1">
    <citation type="submission" date="2018-03" db="EMBL/GenBank/DDBJ databases">
        <title>Comparative genomics illustrates the genes involved in a hyperalkaliphilic mechanisms of Serpentinomonas isolated from highly-alkaline calcium-rich serpentinized springs.</title>
        <authorList>
            <person name="Suzuki S."/>
            <person name="Ishii S."/>
            <person name="Walworth N."/>
            <person name="Bird L."/>
            <person name="Kuenen J.G."/>
            <person name="Nealson K.H."/>
        </authorList>
    </citation>
    <scope>NUCLEOTIDE SEQUENCE [LARGE SCALE GENOMIC DNA]</scope>
    <source>
        <strain evidence="3 4">83</strain>
    </source>
</reference>
<dbReference type="CDD" id="cd13579">
    <property type="entry name" value="PBP2_Bug_NagM"/>
    <property type="match status" value="1"/>
</dbReference>
<dbReference type="Gene3D" id="3.40.190.10">
    <property type="entry name" value="Periplasmic binding protein-like II"/>
    <property type="match status" value="1"/>
</dbReference>
<keyword evidence="2" id="KW-0732">Signal</keyword>
<dbReference type="Proteomes" id="UP000238326">
    <property type="component" value="Unassembled WGS sequence"/>
</dbReference>
<organism evidence="3 4">
    <name type="scientific">Malikia spinosa</name>
    <dbReference type="NCBI Taxonomy" id="86180"/>
    <lineage>
        <taxon>Bacteria</taxon>
        <taxon>Pseudomonadati</taxon>
        <taxon>Pseudomonadota</taxon>
        <taxon>Betaproteobacteria</taxon>
        <taxon>Burkholderiales</taxon>
        <taxon>Comamonadaceae</taxon>
        <taxon>Malikia</taxon>
    </lineage>
</organism>
<dbReference type="InterPro" id="IPR005064">
    <property type="entry name" value="BUG"/>
</dbReference>
<dbReference type="RefSeq" id="WP_105730910.1">
    <property type="nucleotide sequence ID" value="NZ_DAIPCI010000045.1"/>
</dbReference>
<keyword evidence="4" id="KW-1185">Reference proteome</keyword>
<comment type="similarity">
    <text evidence="1">Belongs to the UPF0065 (bug) family.</text>
</comment>
<protein>
    <submittedName>
        <fullName evidence="3">ABC transporter substrate-binding protein</fullName>
    </submittedName>
</protein>
<evidence type="ECO:0000313" key="4">
    <source>
        <dbReference type="Proteomes" id="UP000238326"/>
    </source>
</evidence>
<name>A0A2S9KAS3_9BURK</name>
<dbReference type="PANTHER" id="PTHR42928">
    <property type="entry name" value="TRICARBOXYLATE-BINDING PROTEIN"/>
    <property type="match status" value="1"/>
</dbReference>
<dbReference type="PIRSF" id="PIRSF017082">
    <property type="entry name" value="YflP"/>
    <property type="match status" value="1"/>
</dbReference>
<feature type="signal peptide" evidence="2">
    <location>
        <begin position="1"/>
        <end position="24"/>
    </location>
</feature>
<evidence type="ECO:0000313" key="3">
    <source>
        <dbReference type="EMBL" id="PRD67531.1"/>
    </source>
</evidence>
<dbReference type="AlphaFoldDB" id="A0A2S9KAS3"/>
<feature type="chain" id="PRO_5015406299" evidence="2">
    <location>
        <begin position="25"/>
        <end position="326"/>
    </location>
</feature>
<evidence type="ECO:0000256" key="2">
    <source>
        <dbReference type="SAM" id="SignalP"/>
    </source>
</evidence>